<sequence length="362" mass="40878">MNEDRKKILKMIEDGIISSEEAEELLESLEQAEQAKQQSNPVSTNVDWEQEGQKKNNGKTKSNKKSSFFGFVEEAFQKIKNVDLDFNFGTHYAVSHIFHHHSADFTELDIDISNGNIELAPWNENDVRIECEAKVYQVDSQEKAREKFHEEAFFLLENQRLQFSIQSQQVKTEVKIRVPVRQYQKAVLKLFNGSISAERLTVRHFKTKTTNGSIDAVKMSGGDFEAETANGTVNVVEGNWLTLESEAINGKITVDGVFNKVEALLVNGSISCRWQDGNQPEAGFFKTTTGTVRLALPENVHIYGTAETKIGNIHCDLANYKVVEEKKDVINRSLQFEANPDAPQLLHVEAETKTGSIWVRPL</sequence>
<dbReference type="InterPro" id="IPR016599">
    <property type="entry name" value="UCP012569"/>
</dbReference>
<feature type="region of interest" description="Disordered" evidence="1">
    <location>
        <begin position="24"/>
        <end position="63"/>
    </location>
</feature>
<dbReference type="EMBL" id="FNFL01000002">
    <property type="protein sequence ID" value="SDK04667.1"/>
    <property type="molecule type" value="Genomic_DNA"/>
</dbReference>
<protein>
    <submittedName>
        <fullName evidence="4">DUF4097 and DUF4098 domain-containing protein YvlB</fullName>
    </submittedName>
</protein>
<dbReference type="InterPro" id="IPR025164">
    <property type="entry name" value="Toastrack_DUF4097"/>
</dbReference>
<dbReference type="Proteomes" id="UP000198694">
    <property type="component" value="Unassembled WGS sequence"/>
</dbReference>
<dbReference type="InterPro" id="IPR053959">
    <property type="entry name" value="YvlB/LiaX_N"/>
</dbReference>
<proteinExistence type="predicted"/>
<dbReference type="Pfam" id="PF22746">
    <property type="entry name" value="SHOCT-like_DUF2089-C"/>
    <property type="match status" value="1"/>
</dbReference>
<feature type="compositionally biased region" description="Low complexity" evidence="1">
    <location>
        <begin position="28"/>
        <end position="39"/>
    </location>
</feature>
<name>A0A1G8YPJ5_9BACI</name>
<keyword evidence="5" id="KW-1185">Reference proteome</keyword>
<feature type="domain" description="YvlB/LiaX N-terminal" evidence="3">
    <location>
        <begin position="3"/>
        <end position="32"/>
    </location>
</feature>
<evidence type="ECO:0000256" key="1">
    <source>
        <dbReference type="SAM" id="MobiDB-lite"/>
    </source>
</evidence>
<gene>
    <name evidence="4" type="ORF">SAMN05216243_1748</name>
</gene>
<dbReference type="PIRSF" id="PIRSF012569">
    <property type="entry name" value="UCP012569"/>
    <property type="match status" value="1"/>
</dbReference>
<organism evidence="4 5">
    <name type="scientific">Sediminibacillus albus</name>
    <dbReference type="NCBI Taxonomy" id="407036"/>
    <lineage>
        <taxon>Bacteria</taxon>
        <taxon>Bacillati</taxon>
        <taxon>Bacillota</taxon>
        <taxon>Bacilli</taxon>
        <taxon>Bacillales</taxon>
        <taxon>Bacillaceae</taxon>
        <taxon>Sediminibacillus</taxon>
    </lineage>
</organism>
<dbReference type="Pfam" id="PF13349">
    <property type="entry name" value="DUF4097"/>
    <property type="match status" value="1"/>
</dbReference>
<evidence type="ECO:0000259" key="3">
    <source>
        <dbReference type="Pfam" id="PF22746"/>
    </source>
</evidence>
<dbReference type="RefSeq" id="WP_175559295.1">
    <property type="nucleotide sequence ID" value="NZ_FNFL01000002.1"/>
</dbReference>
<accession>A0A1G8YPJ5</accession>
<reference evidence="4 5" key="1">
    <citation type="submission" date="2016-10" db="EMBL/GenBank/DDBJ databases">
        <authorList>
            <person name="de Groot N.N."/>
        </authorList>
    </citation>
    <scope>NUCLEOTIDE SEQUENCE [LARGE SCALE GENOMIC DNA]</scope>
    <source>
        <strain evidence="4 5">CGMCC 1.6502</strain>
    </source>
</reference>
<evidence type="ECO:0000313" key="4">
    <source>
        <dbReference type="EMBL" id="SDK04667.1"/>
    </source>
</evidence>
<dbReference type="STRING" id="407036.SAMN05216243_1748"/>
<feature type="domain" description="DUF4097" evidence="2">
    <location>
        <begin position="106"/>
        <end position="342"/>
    </location>
</feature>
<dbReference type="AlphaFoldDB" id="A0A1G8YPJ5"/>
<evidence type="ECO:0000259" key="2">
    <source>
        <dbReference type="Pfam" id="PF13349"/>
    </source>
</evidence>
<evidence type="ECO:0000313" key="5">
    <source>
        <dbReference type="Proteomes" id="UP000198694"/>
    </source>
</evidence>